<feature type="non-terminal residue" evidence="2">
    <location>
        <position position="190"/>
    </location>
</feature>
<dbReference type="Pfam" id="PF00041">
    <property type="entry name" value="fn3"/>
    <property type="match status" value="1"/>
</dbReference>
<evidence type="ECO:0000259" key="1">
    <source>
        <dbReference type="PROSITE" id="PS50853"/>
    </source>
</evidence>
<dbReference type="SUPFAM" id="SSF49265">
    <property type="entry name" value="Fibronectin type III"/>
    <property type="match status" value="1"/>
</dbReference>
<gene>
    <name evidence="2" type="primary">ORF29411</name>
</gene>
<dbReference type="InterPro" id="IPR002602">
    <property type="entry name" value="DB"/>
</dbReference>
<protein>
    <recommendedName>
        <fullName evidence="1">Fibronectin type-III domain-containing protein</fullName>
    </recommendedName>
</protein>
<dbReference type="InterPro" id="IPR036116">
    <property type="entry name" value="FN3_sf"/>
</dbReference>
<dbReference type="Pfam" id="PF01682">
    <property type="entry name" value="DB"/>
    <property type="match status" value="1"/>
</dbReference>
<name>A0A0B6YMY1_9EUPU</name>
<evidence type="ECO:0000313" key="2">
    <source>
        <dbReference type="EMBL" id="CEK57146.1"/>
    </source>
</evidence>
<sequence>WQNISHCCENSVGKECLDQCLNTQTAHPQQTTCILEASNMLACYADGKDYMPCCKERGLPSTCIPICGGRTLTTDITMATCMSYAHREIVLSCYIQRKGLIPSTPGNFGAMLVGTEGSVKLQWSPSGNCLPLCTYGVHYWQVGDDSSITSIYNITDNFITVSNVVHDYTYTFMVTAHNKYGSSSPSARQT</sequence>
<dbReference type="Gene3D" id="2.60.40.10">
    <property type="entry name" value="Immunoglobulins"/>
    <property type="match status" value="1"/>
</dbReference>
<feature type="domain" description="Fibronectin type-III" evidence="1">
    <location>
        <begin position="104"/>
        <end position="190"/>
    </location>
</feature>
<accession>A0A0B6YMY1</accession>
<dbReference type="EMBL" id="HACG01010281">
    <property type="protein sequence ID" value="CEK57146.1"/>
    <property type="molecule type" value="Transcribed_RNA"/>
</dbReference>
<organism evidence="2">
    <name type="scientific">Arion vulgaris</name>
    <dbReference type="NCBI Taxonomy" id="1028688"/>
    <lineage>
        <taxon>Eukaryota</taxon>
        <taxon>Metazoa</taxon>
        <taxon>Spiralia</taxon>
        <taxon>Lophotrochozoa</taxon>
        <taxon>Mollusca</taxon>
        <taxon>Gastropoda</taxon>
        <taxon>Heterobranchia</taxon>
        <taxon>Euthyneura</taxon>
        <taxon>Panpulmonata</taxon>
        <taxon>Eupulmonata</taxon>
        <taxon>Stylommatophora</taxon>
        <taxon>Helicina</taxon>
        <taxon>Arionoidea</taxon>
        <taxon>Arionidae</taxon>
        <taxon>Arion</taxon>
    </lineage>
</organism>
<proteinExistence type="predicted"/>
<feature type="non-terminal residue" evidence="2">
    <location>
        <position position="1"/>
    </location>
</feature>
<dbReference type="PROSITE" id="PS50853">
    <property type="entry name" value="FN3"/>
    <property type="match status" value="1"/>
</dbReference>
<reference evidence="2" key="1">
    <citation type="submission" date="2014-12" db="EMBL/GenBank/DDBJ databases">
        <title>Insight into the proteome of Arion vulgaris.</title>
        <authorList>
            <person name="Aradska J."/>
            <person name="Bulat T."/>
            <person name="Smidak R."/>
            <person name="Sarate P."/>
            <person name="Gangsoo J."/>
            <person name="Sialana F."/>
            <person name="Bilban M."/>
            <person name="Lubec G."/>
        </authorList>
    </citation>
    <scope>NUCLEOTIDE SEQUENCE</scope>
    <source>
        <tissue evidence="2">Skin</tissue>
    </source>
</reference>
<dbReference type="SMART" id="SM00060">
    <property type="entry name" value="FN3"/>
    <property type="match status" value="1"/>
</dbReference>
<dbReference type="InterPro" id="IPR003961">
    <property type="entry name" value="FN3_dom"/>
</dbReference>
<dbReference type="AlphaFoldDB" id="A0A0B6YMY1"/>
<dbReference type="InterPro" id="IPR013783">
    <property type="entry name" value="Ig-like_fold"/>
</dbReference>
<dbReference type="CDD" id="cd00063">
    <property type="entry name" value="FN3"/>
    <property type="match status" value="1"/>
</dbReference>